<evidence type="ECO:0000313" key="1">
    <source>
        <dbReference type="EMBL" id="KAJ8679863.1"/>
    </source>
</evidence>
<accession>A0ACC2P9U5</accession>
<evidence type="ECO:0000313" key="2">
    <source>
        <dbReference type="Proteomes" id="UP001239111"/>
    </source>
</evidence>
<organism evidence="1 2">
    <name type="scientific">Eretmocerus hayati</name>
    <dbReference type="NCBI Taxonomy" id="131215"/>
    <lineage>
        <taxon>Eukaryota</taxon>
        <taxon>Metazoa</taxon>
        <taxon>Ecdysozoa</taxon>
        <taxon>Arthropoda</taxon>
        <taxon>Hexapoda</taxon>
        <taxon>Insecta</taxon>
        <taxon>Pterygota</taxon>
        <taxon>Neoptera</taxon>
        <taxon>Endopterygota</taxon>
        <taxon>Hymenoptera</taxon>
        <taxon>Apocrita</taxon>
        <taxon>Proctotrupomorpha</taxon>
        <taxon>Chalcidoidea</taxon>
        <taxon>Aphelinidae</taxon>
        <taxon>Aphelininae</taxon>
        <taxon>Eretmocerus</taxon>
    </lineage>
</organism>
<proteinExistence type="predicted"/>
<comment type="caution">
    <text evidence="1">The sequence shown here is derived from an EMBL/GenBank/DDBJ whole genome shotgun (WGS) entry which is preliminary data.</text>
</comment>
<sequence>MSTLTGNVFMISKMMNFTTHIRHAHHKCKILVIGGGCGGCTMAAKLSKNFGEAPNHVIVLEPSEDHYYQPLFTLVGGGIKPLEASRRPMKDVLPQKAQWIKDRVTFFRPNNNEVTTSRGDTIQYEVMIVAMGLELYWDQIPGLLEGLSNPDAQICSIYGSNTVSQVYDKIRKTNNGTAVFTFPNTPVKCPGAPQKIAYLAEDYWSREKKRDSIDIVYNTSLPVIFGVKKYADALWNICKQRNIQVNVRKNLIEIRPNHKEAVFQDLDNPDQTKTVKYSLLHVTPPMGVPETLKTQRDLTNAAGFLDIDPKTLQHNKFKNVYGLGDCTSTPNSKTMAAIASQSHVLYKNILDDLANKKMRMVYDGYASCPLVTGYGKCILAEFNYELKPKETFPVNQGREMYFTYLLKEYFFPFLYWNFMLRGNWNGPEIFRKVFSIIKKKDPLYEAAK</sequence>
<keyword evidence="2" id="KW-1185">Reference proteome</keyword>
<reference evidence="1" key="1">
    <citation type="submission" date="2023-04" db="EMBL/GenBank/DDBJ databases">
        <title>A chromosome-level genome assembly of the parasitoid wasp Eretmocerus hayati.</title>
        <authorList>
            <person name="Zhong Y."/>
            <person name="Liu S."/>
            <person name="Liu Y."/>
        </authorList>
    </citation>
    <scope>NUCLEOTIDE SEQUENCE</scope>
    <source>
        <strain evidence="1">ZJU_SS_LIU_2023</strain>
    </source>
</reference>
<dbReference type="EMBL" id="CM056742">
    <property type="protein sequence ID" value="KAJ8679863.1"/>
    <property type="molecule type" value="Genomic_DNA"/>
</dbReference>
<name>A0ACC2P9U5_9HYME</name>
<protein>
    <submittedName>
        <fullName evidence="1">Uncharacterized protein</fullName>
    </submittedName>
</protein>
<gene>
    <name evidence="1" type="ORF">QAD02_015650</name>
</gene>
<dbReference type="Proteomes" id="UP001239111">
    <property type="component" value="Chromosome 2"/>
</dbReference>